<reference evidence="2" key="2">
    <citation type="submission" date="2015-01" db="EMBL/GenBank/DDBJ databases">
        <title>Evolutionary Origins and Diversification of the Mycorrhizal Mutualists.</title>
        <authorList>
            <consortium name="DOE Joint Genome Institute"/>
            <consortium name="Mycorrhizal Genomics Consortium"/>
            <person name="Kohler A."/>
            <person name="Kuo A."/>
            <person name="Nagy L.G."/>
            <person name="Floudas D."/>
            <person name="Copeland A."/>
            <person name="Barry K.W."/>
            <person name="Cichocki N."/>
            <person name="Veneault-Fourrey C."/>
            <person name="LaButti K."/>
            <person name="Lindquist E.A."/>
            <person name="Lipzen A."/>
            <person name="Lundell T."/>
            <person name="Morin E."/>
            <person name="Murat C."/>
            <person name="Riley R."/>
            <person name="Ohm R."/>
            <person name="Sun H."/>
            <person name="Tunlid A."/>
            <person name="Henrissat B."/>
            <person name="Grigoriev I.V."/>
            <person name="Hibbett D.S."/>
            <person name="Martin F."/>
        </authorList>
    </citation>
    <scope>NUCLEOTIDE SEQUENCE [LARGE SCALE GENOMIC DNA]</scope>
    <source>
        <strain evidence="2">ATCC 200175</strain>
    </source>
</reference>
<name>A0A0C9SN37_PAXIN</name>
<protein>
    <submittedName>
        <fullName evidence="1">Unplaced genomic scaffold PAXINscaffold_642, whole genome shotgun sequence</fullName>
    </submittedName>
</protein>
<dbReference type="OrthoDB" id="3267098at2759"/>
<dbReference type="EMBL" id="KN819964">
    <property type="protein sequence ID" value="KIJ07244.1"/>
    <property type="molecule type" value="Genomic_DNA"/>
</dbReference>
<feature type="non-terminal residue" evidence="1">
    <location>
        <position position="87"/>
    </location>
</feature>
<gene>
    <name evidence="1" type="ORF">PAXINDRAFT_31848</name>
</gene>
<dbReference type="HOGENOM" id="CLU_163769_1_0_1"/>
<proteinExistence type="predicted"/>
<evidence type="ECO:0000313" key="2">
    <source>
        <dbReference type="Proteomes" id="UP000053647"/>
    </source>
</evidence>
<sequence length="87" mass="9680">LRVSRVGFVPEDDELSFGFVDPSDVVRGIHLIPAFAYGRTPALLSGPLVARATSGEQGKHDDWRLYYVNQFVDHDMYMRFLGGGVGH</sequence>
<evidence type="ECO:0000313" key="1">
    <source>
        <dbReference type="EMBL" id="KIJ07244.1"/>
    </source>
</evidence>
<dbReference type="AlphaFoldDB" id="A0A0C9SN37"/>
<dbReference type="Proteomes" id="UP000053647">
    <property type="component" value="Unassembled WGS sequence"/>
</dbReference>
<organism evidence="1 2">
    <name type="scientific">Paxillus involutus ATCC 200175</name>
    <dbReference type="NCBI Taxonomy" id="664439"/>
    <lineage>
        <taxon>Eukaryota</taxon>
        <taxon>Fungi</taxon>
        <taxon>Dikarya</taxon>
        <taxon>Basidiomycota</taxon>
        <taxon>Agaricomycotina</taxon>
        <taxon>Agaricomycetes</taxon>
        <taxon>Agaricomycetidae</taxon>
        <taxon>Boletales</taxon>
        <taxon>Paxilineae</taxon>
        <taxon>Paxillaceae</taxon>
        <taxon>Paxillus</taxon>
    </lineage>
</organism>
<accession>A0A0C9SN37</accession>
<reference evidence="1 2" key="1">
    <citation type="submission" date="2014-06" db="EMBL/GenBank/DDBJ databases">
        <authorList>
            <consortium name="DOE Joint Genome Institute"/>
            <person name="Kuo A."/>
            <person name="Kohler A."/>
            <person name="Nagy L.G."/>
            <person name="Floudas D."/>
            <person name="Copeland A."/>
            <person name="Barry K.W."/>
            <person name="Cichocki N."/>
            <person name="Veneault-Fourrey C."/>
            <person name="LaButti K."/>
            <person name="Lindquist E.A."/>
            <person name="Lipzen A."/>
            <person name="Lundell T."/>
            <person name="Morin E."/>
            <person name="Murat C."/>
            <person name="Sun H."/>
            <person name="Tunlid A."/>
            <person name="Henrissat B."/>
            <person name="Grigoriev I.V."/>
            <person name="Hibbett D.S."/>
            <person name="Martin F."/>
            <person name="Nordberg H.P."/>
            <person name="Cantor M.N."/>
            <person name="Hua S.X."/>
        </authorList>
    </citation>
    <scope>NUCLEOTIDE SEQUENCE [LARGE SCALE GENOMIC DNA]</scope>
    <source>
        <strain evidence="1 2">ATCC 200175</strain>
    </source>
</reference>
<keyword evidence="2" id="KW-1185">Reference proteome</keyword>
<feature type="non-terminal residue" evidence="1">
    <location>
        <position position="1"/>
    </location>
</feature>